<evidence type="ECO:0000313" key="7">
    <source>
        <dbReference type="EMBL" id="CAG6715219.1"/>
    </source>
</evidence>
<dbReference type="Gene3D" id="2.60.40.1930">
    <property type="match status" value="2"/>
</dbReference>
<feature type="chain" id="PRO_5034154908" evidence="4">
    <location>
        <begin position="22"/>
        <end position="2211"/>
    </location>
</feature>
<dbReference type="PANTHER" id="PTHR11412:SF136">
    <property type="entry name" value="CD109 ANTIGEN"/>
    <property type="match status" value="1"/>
</dbReference>
<feature type="domain" description="Alpha-2-macroglobulin" evidence="6">
    <location>
        <begin position="560"/>
        <end position="652"/>
    </location>
</feature>
<evidence type="ECO:0000259" key="5">
    <source>
        <dbReference type="SMART" id="SM01359"/>
    </source>
</evidence>
<proteinExistence type="predicted"/>
<dbReference type="InterPro" id="IPR036595">
    <property type="entry name" value="A-macroglobulin_rcpt-bd_sf"/>
</dbReference>
<evidence type="ECO:0000256" key="1">
    <source>
        <dbReference type="ARBA" id="ARBA00022729"/>
    </source>
</evidence>
<feature type="domain" description="Alpha-2-macroglobulin bait region" evidence="5">
    <location>
        <begin position="356"/>
        <end position="501"/>
    </location>
</feature>
<keyword evidence="2" id="KW-0882">Thioester bond</keyword>
<feature type="compositionally biased region" description="Basic and acidic residues" evidence="3">
    <location>
        <begin position="1527"/>
        <end position="1547"/>
    </location>
</feature>
<organism evidence="7">
    <name type="scientific">Cacopsylla melanoneura</name>
    <dbReference type="NCBI Taxonomy" id="428564"/>
    <lineage>
        <taxon>Eukaryota</taxon>
        <taxon>Metazoa</taxon>
        <taxon>Ecdysozoa</taxon>
        <taxon>Arthropoda</taxon>
        <taxon>Hexapoda</taxon>
        <taxon>Insecta</taxon>
        <taxon>Pterygota</taxon>
        <taxon>Neoptera</taxon>
        <taxon>Paraneoptera</taxon>
        <taxon>Hemiptera</taxon>
        <taxon>Sternorrhyncha</taxon>
        <taxon>Psylloidea</taxon>
        <taxon>Psyllidae</taxon>
        <taxon>Psyllinae</taxon>
        <taxon>Cacopsylla</taxon>
    </lineage>
</organism>
<dbReference type="InterPro" id="IPR050473">
    <property type="entry name" value="A2M/Complement_sys"/>
</dbReference>
<dbReference type="Gene3D" id="1.50.10.20">
    <property type="match status" value="1"/>
</dbReference>
<dbReference type="SMART" id="SM01359">
    <property type="entry name" value="A2M_N_2"/>
    <property type="match status" value="1"/>
</dbReference>
<feature type="compositionally biased region" description="Low complexity" evidence="3">
    <location>
        <begin position="1989"/>
        <end position="1998"/>
    </location>
</feature>
<dbReference type="Pfam" id="PF07678">
    <property type="entry name" value="TED_complement"/>
    <property type="match status" value="1"/>
</dbReference>
<dbReference type="SUPFAM" id="SSF49410">
    <property type="entry name" value="Alpha-macroglobulin receptor domain"/>
    <property type="match status" value="1"/>
</dbReference>
<feature type="region of interest" description="Disordered" evidence="3">
    <location>
        <begin position="1800"/>
        <end position="1836"/>
    </location>
</feature>
<dbReference type="InterPro" id="IPR011625">
    <property type="entry name" value="A2M_N_BRD"/>
</dbReference>
<protein>
    <submittedName>
        <fullName evidence="7">C3 and PZP-like alpha-2-macroglobulin domain-containing protein 8</fullName>
    </submittedName>
</protein>
<dbReference type="GO" id="GO:0004866">
    <property type="term" value="F:endopeptidase inhibitor activity"/>
    <property type="evidence" value="ECO:0007669"/>
    <property type="project" value="InterPro"/>
</dbReference>
<dbReference type="InterPro" id="IPR022041">
    <property type="entry name" value="Methyltransf_FA"/>
</dbReference>
<dbReference type="EMBL" id="HBUF01352857">
    <property type="protein sequence ID" value="CAG6715219.1"/>
    <property type="molecule type" value="Transcribed_RNA"/>
</dbReference>
<feature type="signal peptide" evidence="4">
    <location>
        <begin position="1"/>
        <end position="21"/>
    </location>
</feature>
<sequence length="2211" mass="245515">MALTLWVSSLCLLGVAGWSLADVNCSAGARPPMTVLGPEVAIPGQISAVQVTLHDTLEHNVTLIFSCPKTSNSEPLAQNTVKIQEHGTITLAIPCQVSGLCLLETLLDCPLPLLEAESRANCSGLVSAPVRVVGSVRDVIIRPAAGHYHPGDELSFWVLALDRDLRIASDVLANIYVRDPSGIKVKLWEQILFTTGGAKQYSLSLSPYARFGLWTLEVVIEGEIFSRQVNVSSQTFSTNQKIAIAQRHYVELRFMSEMKKSYKPGLPFVGMIESVSSEKSIRVRVKVLDDITAIYSQDIEMVKGEGMFVVPAIISDSDHIVIQAELVSVDGKEIDSHYILAKEVIKKWTSPSDCYLLIEGIQHTLEPQQPVHATVISSCPCTERLHYMVVTEGHVTSWSKDGRHEMTGMIVGQTIFENSTSTSVCKFNFTFSVDSTMAPVSNLVVYYVDQNQTVVADLASFRVNLSNNKISTVFDSSKQYAPDEKIEMQIFAEHESTVCLIGGREGDGYFEHRFPYKELDLSQAGVSLFDSAPCSSVPAHHPKHRHHHYSVFPDVAMDTTWLWRCFNYTKDMSSRKLKISAPSRGGRYYLRSLVLSSTSSGLRYSEPADLTVFSPLNVEFTLPEIIRVGEVLQVDVKVENNVNDCVDVSAILTLNGGALFFGTNQAYIGEKLRLGPQGATSIVVKFVSSTPGYNNFTAEVSGYISDSCQAQKNPHGDNLQPEWSQESLGTFVHMSSLLVMAEGQIKTRTESAYFCANEQFVTIPASDNRYKWIPAPRNKDGVFVTITSSSDVTIVLSGKPKTSPQMYTITLGLSKSWITRGKHAHGVYLTHISVPNLLSSDKPSVFWLTWDSGLLTVGRQWEPHNQTLLQWPLDKKFKVNNLGFKADFEHKAQFRVWNYNEEAGFSQVLHLDVPHSILPGTERGLLLLAGGLAIPSYLPLYYPVRSSGPSLGAPTHPLRQLPRALAEHTSLSTLVSSFAPILLLDVDPSLSEYKTDLLKHIEQNLQTLFQYKLQADFSFGDHYNKSSLWMTLSVLELFTDIQSYVGIDPEIYTSIKRTVQNHQTPDGSFTDPNVADLYVDVEITAFALSVLVQVGVDNDYDTGVISRARTYLEQQDLANISDSFTLSIVSYALVRTNSQVVEEWLSKLNALSVNEEGDFGWQRGDGGGGGEGSDREGENGNGLVRDYQASLYCLLIQTKLKNLEQAEPVAKYLTYRIHVLDRHSELLYLALKSFAQFSTLADDTHRSLTVSLATSNMELTDTLELRTHSPPCPLELPSLPTKVFVYSTGAGCATIQGLVTYSTYSVSAISPLLDIGSEIVREFLPGRPLSTGKYPRLLVKTCVRWKGHKTPPGGVKVEVSLFSGFRLDSIQHVNSPDVTYNSRGDDVSFMIPNIKSSCVTCLEYYIVSHYTLESLRPAFARAYPASQPYLDVGTFFHTSLDSPLTDGATPDDFETWFGANYTEPHNLFQDQCECHRICHNRNSNHRARNHTNVQSTTPVNTNSTTTQATNVKPEMKITKTQFDKKMKEIEKQRQQDKTKDSDDRITSKEIAGSVEMSEDKSDVMEKLQKTVEVSNNQMERKIIKKSSFNVSRLEHEANTTQTEDTSKVVKNDQVEMRKLGGTQENEQHDESKTISTTPVYQDEGITLQDSKQSTVNRDEVKNGSNNQTKEIVINSIKQDLTVTFAPRIIIDKKRNVPVGNEDIGTTKSSSTDMTNIDPKDEGIAALNVKTEAQKQFGKKMAEKVKKYNSGTNKLNKLNTSESNGLLTWNKIEAKKGNVDGIKSTDDSHVAEKDNDLKTAATNKTRQDLSHTNKPRQEVSVTEDSNQNNKTTKIENRDKTNLYTTKTEPDDKHGFKLGLWNKTDILLERTGRKLDLSKPKVGGTGATETLLRVNNHNTQIRNPAKRDVPAHVELKTTTPRPMTTQTNNKLMALTTQTNTKIKSTVGPIQISTTPSSTIQPHNKETAVTKIPSVKTSTIGAQSKERIQNRTPNAPATTPTFLPSSPTIDTTKLHVTTQHPQLNLDSTTPNQRSYFHLIQSHEITITKPIGNTTMTHLTSTARPKQTSPGKENKSTGMSSTSPRPNTGTLPTFLQTSLPTTINTIQNEVITPRVLPISENENNELKRVDLEWKGGIETNLDDSNEKSQQRGILKELISQGKTQHELSSNENSVNVFDSKQQSILDELILDSGMTEAKDNVSLVRKERVKKTVSL</sequence>
<dbReference type="InterPro" id="IPR001599">
    <property type="entry name" value="Macroglobln_a2"/>
</dbReference>
<evidence type="ECO:0000256" key="3">
    <source>
        <dbReference type="SAM" id="MobiDB-lite"/>
    </source>
</evidence>
<feature type="region of interest" description="Disordered" evidence="3">
    <location>
        <begin position="1527"/>
        <end position="1562"/>
    </location>
</feature>
<reference evidence="7" key="1">
    <citation type="submission" date="2021-05" db="EMBL/GenBank/DDBJ databases">
        <authorList>
            <person name="Alioto T."/>
            <person name="Alioto T."/>
            <person name="Gomez Garrido J."/>
        </authorList>
    </citation>
    <scope>NUCLEOTIDE SEQUENCE</scope>
</reference>
<feature type="region of interest" description="Disordered" evidence="3">
    <location>
        <begin position="2050"/>
        <end position="2089"/>
    </location>
</feature>
<evidence type="ECO:0000256" key="4">
    <source>
        <dbReference type="SAM" id="SignalP"/>
    </source>
</evidence>
<feature type="compositionally biased region" description="Basic and acidic residues" evidence="3">
    <location>
        <begin position="1804"/>
        <end position="1816"/>
    </location>
</feature>
<dbReference type="Gene3D" id="6.20.50.160">
    <property type="match status" value="1"/>
</dbReference>
<evidence type="ECO:0000259" key="6">
    <source>
        <dbReference type="SMART" id="SM01360"/>
    </source>
</evidence>
<dbReference type="SMART" id="SM01360">
    <property type="entry name" value="A2M"/>
    <property type="match status" value="1"/>
</dbReference>
<dbReference type="Pfam" id="PF00207">
    <property type="entry name" value="A2M"/>
    <property type="match status" value="1"/>
</dbReference>
<dbReference type="Gene3D" id="2.60.40.10">
    <property type="entry name" value="Immunoglobulins"/>
    <property type="match status" value="1"/>
</dbReference>
<accession>A0A8D8Y1M3</accession>
<dbReference type="InterPro" id="IPR013783">
    <property type="entry name" value="Ig-like_fold"/>
</dbReference>
<name>A0A8D8Y1M3_9HEMI</name>
<feature type="region of interest" description="Disordered" evidence="3">
    <location>
        <begin position="1980"/>
        <end position="2004"/>
    </location>
</feature>
<feature type="region of interest" description="Disordered" evidence="3">
    <location>
        <begin position="1159"/>
        <end position="1180"/>
    </location>
</feature>
<dbReference type="PANTHER" id="PTHR11412">
    <property type="entry name" value="MACROGLOBULIN / COMPLEMENT"/>
    <property type="match status" value="1"/>
</dbReference>
<dbReference type="Pfam" id="PF07703">
    <property type="entry name" value="A2M_BRD"/>
    <property type="match status" value="1"/>
</dbReference>
<dbReference type="GO" id="GO:0005615">
    <property type="term" value="C:extracellular space"/>
    <property type="evidence" value="ECO:0007669"/>
    <property type="project" value="InterPro"/>
</dbReference>
<keyword evidence="1 4" id="KW-0732">Signal</keyword>
<dbReference type="InterPro" id="IPR011626">
    <property type="entry name" value="Alpha-macroglobulin_TED"/>
</dbReference>
<dbReference type="InterPro" id="IPR008930">
    <property type="entry name" value="Terpenoid_cyclase/PrenylTrfase"/>
</dbReference>
<evidence type="ECO:0000256" key="2">
    <source>
        <dbReference type="ARBA" id="ARBA00022966"/>
    </source>
</evidence>
<dbReference type="Pfam" id="PF12248">
    <property type="entry name" value="Methyltransf_FA"/>
    <property type="match status" value="1"/>
</dbReference>
<dbReference type="Gene3D" id="2.60.40.690">
    <property type="entry name" value="Alpha-macroglobulin, receptor-binding domain"/>
    <property type="match status" value="1"/>
</dbReference>
<feature type="compositionally biased region" description="Polar residues" evidence="3">
    <location>
        <begin position="1818"/>
        <end position="1830"/>
    </location>
</feature>
<dbReference type="SUPFAM" id="SSF48239">
    <property type="entry name" value="Terpenoid cyclases/Protein prenyltransferases"/>
    <property type="match status" value="1"/>
</dbReference>